<feature type="region of interest" description="Disordered" evidence="7">
    <location>
        <begin position="74"/>
        <end position="145"/>
    </location>
</feature>
<evidence type="ECO:0000256" key="1">
    <source>
        <dbReference type="ARBA" id="ARBA00022527"/>
    </source>
</evidence>
<dbReference type="Proteomes" id="UP001208570">
    <property type="component" value="Unassembled WGS sequence"/>
</dbReference>
<organism evidence="10 11">
    <name type="scientific">Paralvinella palmiformis</name>
    <dbReference type="NCBI Taxonomy" id="53620"/>
    <lineage>
        <taxon>Eukaryota</taxon>
        <taxon>Metazoa</taxon>
        <taxon>Spiralia</taxon>
        <taxon>Lophotrochozoa</taxon>
        <taxon>Annelida</taxon>
        <taxon>Polychaeta</taxon>
        <taxon>Sedentaria</taxon>
        <taxon>Canalipalpata</taxon>
        <taxon>Terebellida</taxon>
        <taxon>Terebelliformia</taxon>
        <taxon>Alvinellidae</taxon>
        <taxon>Paralvinella</taxon>
    </lineage>
</organism>
<feature type="region of interest" description="Disordered" evidence="7">
    <location>
        <begin position="342"/>
        <end position="376"/>
    </location>
</feature>
<feature type="compositionally biased region" description="Low complexity" evidence="7">
    <location>
        <begin position="88"/>
        <end position="101"/>
    </location>
</feature>
<name>A0AAD9NHL4_9ANNE</name>
<sequence length="1282" mass="144192">MSFNSRKQFQQRISTLGDQTKDLNADVNSLAQALQLHHDLMRKEKSSARGILKKEIGGSIWQYGGEGKLRDYRSSKYSEDAAKPPPKSACSSSKRSSSKSAQLYSKTRTVASASKEKAPKDKRQNVEKSASTISPSVRKAENKGQNRFSVKQVFAKNEVSHKKHHLLGYDSSVEEAKDIASKFSHLHIGLNETYTKDACGESLFSLPVAPEKDSTGQRDCSENSPDKRSRVLKKMIKKLDVDLKLGEYKTSETDSDSPSTSQQANSEPLTAGRPAQYCDPDVLAWLMNQGLKNTEKYARIFAEYKVNMAGLVLLDERRLRQMGITASGTLFKLSNAIEHLKRPLTGSSSKQPLDAASSQLKDTKDGKMPEKYVRQQHKTNISGVTERKICNHSDKSSRKTNEMECHPSLVIKQNHVSQSLSTKNSVKSNSATRKASLQRRPQSAVLNTNKLPNKHRSKNRPNSACLTKAEKNVDMKLYHEAGSPEENRECVLNKEAALSSLIAIRPLAVHSSHALELKEADKENDITNGDTFSNETESRLQLIEQQIHELQKELTSPAALDIISSLQTQLQQIQNEVLIKNKCSVENNPHQSIDGEQNPAADTQVSSVKHSKQYSNDSQELRPSSNDFDPGVSRVKHKDSETMGALSKSKVINPRALSMSLSKAELLKEVRKQNDAHRKHIRHLESELSRLKYKDPIRNCEIPEKEIHFSQQDLLGEGAFSQVFRGSYQGSEVAVKRLKVPLSSQDKNYFTAEVNLLRELRHPRVVLLLGVCTTSQHPLMILEYMAQGSLYSYLHNPDSVQLDHAGYYQIAKDMALGMNYLHRHTPVVMHLDLKSMNVLLSVHLRAKIADFGFSKLRYDANQSMAKSSKVHTTGTPAWMAPELLNTGDISLKSDVYSYSIILWEMLTRKHPYEGCSMFQVIERTRTNKRLGIPSYCPFGLRDLISSCWSQNPAKRPSFKDILATLEKLQFPGEWRKLFAEAGIPETVLNNAESSRTLIDIVTLTLEDIPRHPDDIPVLNLEDSDEEIRERILSVSDDEWEDVTGDDEDSEIETNHHNVYRPFDVPRLNLNLSGDLNEVRKQTAISSKMVDQKQHKSSKQGKMNSAKQEMNSTDAYSSAPLGATPHQISHSPAQPNIPPPPPPPPFDQFPHTLMQAPDLLTHTTTKQKHNVHDSFMEQLELALRDPLPLTKLNRVPHDCQKSAHSHKLSGFSLRASQLMSQKKQLRSTDKPHPCQLTDLALVSEEKRKNLFVVLKKAVENRRFQMNDGKSLEQSLSADWSLDD</sequence>
<protein>
    <submittedName>
        <fullName evidence="10">Uncharacterized protein</fullName>
    </submittedName>
</protein>
<accession>A0AAD9NHL4</accession>
<evidence type="ECO:0000313" key="10">
    <source>
        <dbReference type="EMBL" id="KAK2170365.1"/>
    </source>
</evidence>
<keyword evidence="2" id="KW-0808">Transferase</keyword>
<feature type="region of interest" description="Disordered" evidence="7">
    <location>
        <begin position="208"/>
        <end position="228"/>
    </location>
</feature>
<feature type="compositionally biased region" description="Polar residues" evidence="7">
    <location>
        <begin position="588"/>
        <end position="627"/>
    </location>
</feature>
<feature type="compositionally biased region" description="Basic and acidic residues" evidence="7">
    <location>
        <begin position="114"/>
        <end position="126"/>
    </location>
</feature>
<dbReference type="PROSITE" id="PS00107">
    <property type="entry name" value="PROTEIN_KINASE_ATP"/>
    <property type="match status" value="1"/>
</dbReference>
<dbReference type="InterPro" id="IPR013761">
    <property type="entry name" value="SAM/pointed_sf"/>
</dbReference>
<dbReference type="PROSITE" id="PS50011">
    <property type="entry name" value="PROTEIN_KINASE_DOM"/>
    <property type="match status" value="1"/>
</dbReference>
<dbReference type="InterPro" id="IPR001660">
    <property type="entry name" value="SAM"/>
</dbReference>
<dbReference type="PANTHER" id="PTHR44329">
    <property type="entry name" value="SERINE/THREONINE-PROTEIN KINASE TNNI3K-RELATED"/>
    <property type="match status" value="1"/>
</dbReference>
<feature type="domain" description="Protein kinase" evidence="8">
    <location>
        <begin position="709"/>
        <end position="968"/>
    </location>
</feature>
<keyword evidence="1" id="KW-0723">Serine/threonine-protein kinase</keyword>
<evidence type="ECO:0000259" key="8">
    <source>
        <dbReference type="PROSITE" id="PS50011"/>
    </source>
</evidence>
<feature type="compositionally biased region" description="Polar residues" evidence="7">
    <location>
        <begin position="345"/>
        <end position="360"/>
    </location>
</feature>
<feature type="compositionally biased region" description="Pro residues" evidence="7">
    <location>
        <begin position="1134"/>
        <end position="1146"/>
    </location>
</feature>
<dbReference type="Pfam" id="PF07714">
    <property type="entry name" value="PK_Tyr_Ser-Thr"/>
    <property type="match status" value="1"/>
</dbReference>
<feature type="compositionally biased region" description="Polar residues" evidence="7">
    <location>
        <begin position="414"/>
        <end position="451"/>
    </location>
</feature>
<dbReference type="CDD" id="cd09487">
    <property type="entry name" value="SAM_superfamily"/>
    <property type="match status" value="1"/>
</dbReference>
<dbReference type="PROSITE" id="PS00108">
    <property type="entry name" value="PROTEIN_KINASE_ST"/>
    <property type="match status" value="1"/>
</dbReference>
<evidence type="ECO:0000259" key="9">
    <source>
        <dbReference type="PROSITE" id="PS50105"/>
    </source>
</evidence>
<feature type="domain" description="SAM" evidence="9">
    <location>
        <begin position="277"/>
        <end position="343"/>
    </location>
</feature>
<dbReference type="InterPro" id="IPR008271">
    <property type="entry name" value="Ser/Thr_kinase_AS"/>
</dbReference>
<keyword evidence="4" id="KW-0418">Kinase</keyword>
<evidence type="ECO:0000256" key="5">
    <source>
        <dbReference type="ARBA" id="ARBA00022840"/>
    </source>
</evidence>
<feature type="compositionally biased region" description="Basic and acidic residues" evidence="7">
    <location>
        <begin position="361"/>
        <end position="373"/>
    </location>
</feature>
<dbReference type="SUPFAM" id="SSF56112">
    <property type="entry name" value="Protein kinase-like (PK-like)"/>
    <property type="match status" value="1"/>
</dbReference>
<dbReference type="CDD" id="cd13999">
    <property type="entry name" value="STKc_MAP3K-like"/>
    <property type="match status" value="1"/>
</dbReference>
<evidence type="ECO:0000256" key="4">
    <source>
        <dbReference type="ARBA" id="ARBA00022777"/>
    </source>
</evidence>
<dbReference type="Gene3D" id="1.10.510.10">
    <property type="entry name" value="Transferase(Phosphotransferase) domain 1"/>
    <property type="match status" value="1"/>
</dbReference>
<keyword evidence="11" id="KW-1185">Reference proteome</keyword>
<dbReference type="InterPro" id="IPR001245">
    <property type="entry name" value="Ser-Thr/Tyr_kinase_cat_dom"/>
</dbReference>
<dbReference type="SMART" id="SM00454">
    <property type="entry name" value="SAM"/>
    <property type="match status" value="1"/>
</dbReference>
<dbReference type="InterPro" id="IPR000719">
    <property type="entry name" value="Prot_kinase_dom"/>
</dbReference>
<feature type="compositionally biased region" description="Polar residues" evidence="7">
    <location>
        <begin position="102"/>
        <end position="112"/>
    </location>
</feature>
<dbReference type="GO" id="GO:0005524">
    <property type="term" value="F:ATP binding"/>
    <property type="evidence" value="ECO:0007669"/>
    <property type="project" value="UniProtKB-UniRule"/>
</dbReference>
<feature type="compositionally biased region" description="Polar residues" evidence="7">
    <location>
        <begin position="1099"/>
        <end position="1115"/>
    </location>
</feature>
<evidence type="ECO:0000256" key="2">
    <source>
        <dbReference type="ARBA" id="ARBA00022679"/>
    </source>
</evidence>
<dbReference type="InterPro" id="IPR011009">
    <property type="entry name" value="Kinase-like_dom_sf"/>
</dbReference>
<dbReference type="GO" id="GO:0004674">
    <property type="term" value="F:protein serine/threonine kinase activity"/>
    <property type="evidence" value="ECO:0007669"/>
    <property type="project" value="UniProtKB-KW"/>
</dbReference>
<keyword evidence="5 6" id="KW-0067">ATP-binding</keyword>
<dbReference type="Gene3D" id="1.10.150.50">
    <property type="entry name" value="Transcription Factor, Ets-1"/>
    <property type="match status" value="1"/>
</dbReference>
<feature type="region of interest" description="Disordered" evidence="7">
    <location>
        <begin position="588"/>
        <end position="649"/>
    </location>
</feature>
<dbReference type="Pfam" id="PF00536">
    <property type="entry name" value="SAM_1"/>
    <property type="match status" value="1"/>
</dbReference>
<dbReference type="EMBL" id="JAODUP010000003">
    <property type="protein sequence ID" value="KAK2170365.1"/>
    <property type="molecule type" value="Genomic_DNA"/>
</dbReference>
<dbReference type="PROSITE" id="PS50105">
    <property type="entry name" value="SAM_DOMAIN"/>
    <property type="match status" value="1"/>
</dbReference>
<dbReference type="InterPro" id="IPR051681">
    <property type="entry name" value="Ser/Thr_Kinases-Pseudokinases"/>
</dbReference>
<feature type="binding site" evidence="6">
    <location>
        <position position="736"/>
    </location>
    <ligand>
        <name>ATP</name>
        <dbReference type="ChEBI" id="CHEBI:30616"/>
    </ligand>
</feature>
<gene>
    <name evidence="10" type="ORF">LSH36_3g19127</name>
</gene>
<evidence type="ECO:0000313" key="11">
    <source>
        <dbReference type="Proteomes" id="UP001208570"/>
    </source>
</evidence>
<evidence type="ECO:0000256" key="3">
    <source>
        <dbReference type="ARBA" id="ARBA00022741"/>
    </source>
</evidence>
<evidence type="ECO:0000256" key="6">
    <source>
        <dbReference type="PROSITE-ProRule" id="PRU10141"/>
    </source>
</evidence>
<dbReference type="FunFam" id="3.30.200.20:FF:000180">
    <property type="entry name" value="serine/threonine-protein kinase STY46-like"/>
    <property type="match status" value="1"/>
</dbReference>
<dbReference type="InterPro" id="IPR017441">
    <property type="entry name" value="Protein_kinase_ATP_BS"/>
</dbReference>
<feature type="region of interest" description="Disordered" evidence="7">
    <location>
        <begin position="248"/>
        <end position="274"/>
    </location>
</feature>
<comment type="caution">
    <text evidence="10">The sequence shown here is derived from an EMBL/GenBank/DDBJ whole genome shotgun (WGS) entry which is preliminary data.</text>
</comment>
<dbReference type="PRINTS" id="PR00109">
    <property type="entry name" value="TYRKINASE"/>
</dbReference>
<dbReference type="SUPFAM" id="SSF47769">
    <property type="entry name" value="SAM/Pointed domain"/>
    <property type="match status" value="1"/>
</dbReference>
<proteinExistence type="predicted"/>
<feature type="region of interest" description="Disordered" evidence="7">
    <location>
        <begin position="1083"/>
        <end position="1151"/>
    </location>
</feature>
<feature type="compositionally biased region" description="Basic and acidic residues" evidence="7">
    <location>
        <begin position="210"/>
        <end position="228"/>
    </location>
</feature>
<evidence type="ECO:0000256" key="7">
    <source>
        <dbReference type="SAM" id="MobiDB-lite"/>
    </source>
</evidence>
<dbReference type="SMART" id="SM00220">
    <property type="entry name" value="S_TKc"/>
    <property type="match status" value="1"/>
</dbReference>
<feature type="region of interest" description="Disordered" evidence="7">
    <location>
        <begin position="411"/>
        <end position="461"/>
    </location>
</feature>
<reference evidence="10" key="1">
    <citation type="journal article" date="2023" name="Mol. Biol. Evol.">
        <title>Third-Generation Sequencing Reveals the Adaptive Role of the Epigenome in Three Deep-Sea Polychaetes.</title>
        <authorList>
            <person name="Perez M."/>
            <person name="Aroh O."/>
            <person name="Sun Y."/>
            <person name="Lan Y."/>
            <person name="Juniper S.K."/>
            <person name="Young C.R."/>
            <person name="Angers B."/>
            <person name="Qian P.Y."/>
        </authorList>
    </citation>
    <scope>NUCLEOTIDE SEQUENCE</scope>
    <source>
        <strain evidence="10">P08H-3</strain>
    </source>
</reference>
<keyword evidence="3 6" id="KW-0547">Nucleotide-binding</keyword>